<evidence type="ECO:0000313" key="3">
    <source>
        <dbReference type="EMBL" id="HGQ63852.1"/>
    </source>
</evidence>
<name>A0A7C4NSA0_9CREN</name>
<organism evidence="3">
    <name type="scientific">Ignisphaera aggregans</name>
    <dbReference type="NCBI Taxonomy" id="334771"/>
    <lineage>
        <taxon>Archaea</taxon>
        <taxon>Thermoproteota</taxon>
        <taxon>Thermoprotei</taxon>
        <taxon>Desulfurococcales</taxon>
        <taxon>Desulfurococcaceae</taxon>
        <taxon>Ignisphaera</taxon>
    </lineage>
</organism>
<keyword evidence="1" id="KW-0472">Membrane</keyword>
<keyword evidence="1" id="KW-0812">Transmembrane</keyword>
<gene>
    <name evidence="3" type="ORF">ENU08_01225</name>
    <name evidence="2" type="ORF">ENU41_05580</name>
</gene>
<keyword evidence="1" id="KW-1133">Transmembrane helix</keyword>
<feature type="transmembrane region" description="Helical" evidence="1">
    <location>
        <begin position="76"/>
        <end position="97"/>
    </location>
</feature>
<accession>A0A7C4NSA0</accession>
<protein>
    <submittedName>
        <fullName evidence="3">Uncharacterized protein</fullName>
    </submittedName>
</protein>
<dbReference type="AlphaFoldDB" id="A0A7C4NSA0"/>
<dbReference type="EMBL" id="DTCK01000036">
    <property type="protein sequence ID" value="HGQ36133.1"/>
    <property type="molecule type" value="Genomic_DNA"/>
</dbReference>
<comment type="caution">
    <text evidence="3">The sequence shown here is derived from an EMBL/GenBank/DDBJ whole genome shotgun (WGS) entry which is preliminary data.</text>
</comment>
<evidence type="ECO:0000313" key="2">
    <source>
        <dbReference type="EMBL" id="HGQ36133.1"/>
    </source>
</evidence>
<reference evidence="3" key="1">
    <citation type="journal article" date="2020" name="mSystems">
        <title>Genome- and Community-Level Interaction Insights into Carbon Utilization and Element Cycling Functions of Hydrothermarchaeota in Hydrothermal Sediment.</title>
        <authorList>
            <person name="Zhou Z."/>
            <person name="Liu Y."/>
            <person name="Xu W."/>
            <person name="Pan J."/>
            <person name="Luo Z.H."/>
            <person name="Li M."/>
        </authorList>
    </citation>
    <scope>NUCLEOTIDE SEQUENCE [LARGE SCALE GENOMIC DNA]</scope>
    <source>
        <strain evidence="3">SpSt-637</strain>
        <strain evidence="2">SpSt-667</strain>
    </source>
</reference>
<feature type="transmembrane region" description="Helical" evidence="1">
    <location>
        <begin position="29"/>
        <end position="49"/>
    </location>
</feature>
<evidence type="ECO:0000256" key="1">
    <source>
        <dbReference type="SAM" id="Phobius"/>
    </source>
</evidence>
<proteinExistence type="predicted"/>
<dbReference type="EMBL" id="DTBD01000008">
    <property type="protein sequence ID" value="HGQ63852.1"/>
    <property type="molecule type" value="Genomic_DNA"/>
</dbReference>
<sequence length="117" mass="12730">MACFITPLAVGIILGILGKRFKGYSRLKLGILVYLLIGGALVLAVEHLWHGEVVLYPPFLTAMQNPEDVPTLLHEVSVVGSSMTFGTAILWLSLLHISKKIEIKSKSMVRVSTTLGT</sequence>